<dbReference type="Proteomes" id="UP001279734">
    <property type="component" value="Unassembled WGS sequence"/>
</dbReference>
<comment type="caution">
    <text evidence="2">The sequence shown here is derived from an EMBL/GenBank/DDBJ whole genome shotgun (WGS) entry which is preliminary data.</text>
</comment>
<proteinExistence type="predicted"/>
<evidence type="ECO:0000313" key="2">
    <source>
        <dbReference type="EMBL" id="GMH14620.1"/>
    </source>
</evidence>
<evidence type="ECO:0000313" key="3">
    <source>
        <dbReference type="Proteomes" id="UP001279734"/>
    </source>
</evidence>
<gene>
    <name evidence="2" type="ORF">Nepgr_016461</name>
</gene>
<protein>
    <submittedName>
        <fullName evidence="2">Uncharacterized protein</fullName>
    </submittedName>
</protein>
<reference evidence="2" key="1">
    <citation type="submission" date="2023-05" db="EMBL/GenBank/DDBJ databases">
        <title>Nepenthes gracilis genome sequencing.</title>
        <authorList>
            <person name="Fukushima K."/>
        </authorList>
    </citation>
    <scope>NUCLEOTIDE SEQUENCE</scope>
    <source>
        <strain evidence="2">SING2019-196</strain>
    </source>
</reference>
<dbReference type="AlphaFoldDB" id="A0AAD3SPU6"/>
<evidence type="ECO:0000256" key="1">
    <source>
        <dbReference type="SAM" id="MobiDB-lite"/>
    </source>
</evidence>
<dbReference type="EMBL" id="BSYO01000014">
    <property type="protein sequence ID" value="GMH14620.1"/>
    <property type="molecule type" value="Genomic_DNA"/>
</dbReference>
<feature type="region of interest" description="Disordered" evidence="1">
    <location>
        <begin position="52"/>
        <end position="73"/>
    </location>
</feature>
<sequence>MDHLDYARVCVEVKQDAVLPYKIFLSKSSISEVELVVEVEVEFPSKQARRGHISAQCHSQPASSLLGRNLGSRETPIPPAMDKGIGVQQNGPAFAHDLGQPDADMCYEVPDDLVPGLDQPELGLGPIKALCPIDTDRVEKSSVLSTNLQMVDRPLADVELIGFLDMVSSPSPLEALADHHGKAHGVLSRGMGAVLREFSEAVKQSGSWHFYGVDITAICPIPPAGLCSDACSFRSIFSRGGGAIVYAVPLVCGHADSMGLLSVVAAEWLFR</sequence>
<name>A0AAD3SPU6_NEPGR</name>
<keyword evidence="3" id="KW-1185">Reference proteome</keyword>
<accession>A0AAD3SPU6</accession>
<organism evidence="2 3">
    <name type="scientific">Nepenthes gracilis</name>
    <name type="common">Slender pitcher plant</name>
    <dbReference type="NCBI Taxonomy" id="150966"/>
    <lineage>
        <taxon>Eukaryota</taxon>
        <taxon>Viridiplantae</taxon>
        <taxon>Streptophyta</taxon>
        <taxon>Embryophyta</taxon>
        <taxon>Tracheophyta</taxon>
        <taxon>Spermatophyta</taxon>
        <taxon>Magnoliopsida</taxon>
        <taxon>eudicotyledons</taxon>
        <taxon>Gunneridae</taxon>
        <taxon>Pentapetalae</taxon>
        <taxon>Caryophyllales</taxon>
        <taxon>Nepenthaceae</taxon>
        <taxon>Nepenthes</taxon>
    </lineage>
</organism>